<accession>A0AAC9X6S4</accession>
<dbReference type="InterPro" id="IPR030878">
    <property type="entry name" value="Ribosomal_uL15"/>
</dbReference>
<dbReference type="GO" id="GO:0006412">
    <property type="term" value="P:translation"/>
    <property type="evidence" value="ECO:0007669"/>
    <property type="project" value="UniProtKB-UniRule"/>
</dbReference>
<feature type="compositionally biased region" description="Basic residues" evidence="6">
    <location>
        <begin position="11"/>
        <end position="22"/>
    </location>
</feature>
<dbReference type="PANTHER" id="PTHR12934">
    <property type="entry name" value="50S RIBOSOMAL PROTEIN L15"/>
    <property type="match status" value="1"/>
</dbReference>
<dbReference type="InterPro" id="IPR036227">
    <property type="entry name" value="Ribosomal_uL15/eL18_sf"/>
</dbReference>
<dbReference type="Pfam" id="PF00828">
    <property type="entry name" value="Ribosomal_L27A"/>
    <property type="match status" value="1"/>
</dbReference>
<dbReference type="Gene3D" id="3.100.10.10">
    <property type="match status" value="1"/>
</dbReference>
<comment type="similarity">
    <text evidence="1 5">Belongs to the universal ribosomal protein uL15 family.</text>
</comment>
<evidence type="ECO:0000256" key="3">
    <source>
        <dbReference type="ARBA" id="ARBA00022980"/>
    </source>
</evidence>
<evidence type="ECO:0000313" key="8">
    <source>
        <dbReference type="EMBL" id="ASD29931.1"/>
    </source>
</evidence>
<evidence type="ECO:0000256" key="6">
    <source>
        <dbReference type="SAM" id="MobiDB-lite"/>
    </source>
</evidence>
<feature type="compositionally biased region" description="Gly residues" evidence="6">
    <location>
        <begin position="23"/>
        <end position="36"/>
    </location>
</feature>
<dbReference type="SUPFAM" id="SSF52080">
    <property type="entry name" value="Ribosomal proteins L15p and L18e"/>
    <property type="match status" value="1"/>
</dbReference>
<dbReference type="InterPro" id="IPR005749">
    <property type="entry name" value="Ribosomal_uL15_bac-type"/>
</dbReference>
<keyword evidence="3 5" id="KW-0689">Ribosomal protein</keyword>
<dbReference type="GeneID" id="29672629"/>
<dbReference type="GO" id="GO:0022625">
    <property type="term" value="C:cytosolic large ribosomal subunit"/>
    <property type="evidence" value="ECO:0007669"/>
    <property type="project" value="TreeGrafter"/>
</dbReference>
<evidence type="ECO:0000256" key="2">
    <source>
        <dbReference type="ARBA" id="ARBA00022884"/>
    </source>
</evidence>
<keyword evidence="4 5" id="KW-0687">Ribonucleoprotein</keyword>
<dbReference type="PANTHER" id="PTHR12934:SF11">
    <property type="entry name" value="LARGE RIBOSOMAL SUBUNIT PROTEIN UL15M"/>
    <property type="match status" value="1"/>
</dbReference>
<gene>
    <name evidence="5" type="primary">rplO</name>
    <name evidence="8" type="ORF">CEG42_01640</name>
</gene>
<evidence type="ECO:0000256" key="5">
    <source>
        <dbReference type="HAMAP-Rule" id="MF_01341"/>
    </source>
</evidence>
<dbReference type="GO" id="GO:0019843">
    <property type="term" value="F:rRNA binding"/>
    <property type="evidence" value="ECO:0007669"/>
    <property type="project" value="UniProtKB-UniRule"/>
</dbReference>
<sequence length="148" mass="16317">MQLHNLEYKKGSRNHKEKRVGRGHGSGLGKTSGRGQDGQKARKSGMVRLAFEGGQTPLYRRVPKVGFNNDRFANKYNVVTLISLVKYETKELTVEFMYANKIAKNEDLPIKVIGNAVLPSGTVVSAHKFSKGALESISNSKAKAQILE</sequence>
<dbReference type="NCBIfam" id="TIGR01071">
    <property type="entry name" value="rplO_bact"/>
    <property type="match status" value="1"/>
</dbReference>
<comment type="function">
    <text evidence="5">Binds to the 23S rRNA.</text>
</comment>
<evidence type="ECO:0000256" key="1">
    <source>
        <dbReference type="ARBA" id="ARBA00007320"/>
    </source>
</evidence>
<keyword evidence="5" id="KW-0699">rRNA-binding</keyword>
<feature type="compositionally biased region" description="Basic and acidic residues" evidence="6">
    <location>
        <begin position="1"/>
        <end position="10"/>
    </location>
</feature>
<feature type="domain" description="Large ribosomal subunit protein uL15/eL18" evidence="7">
    <location>
        <begin position="80"/>
        <end position="138"/>
    </location>
</feature>
<name>A0AAC9X6S4_UREPR</name>
<proteinExistence type="inferred from homology"/>
<evidence type="ECO:0000313" key="9">
    <source>
        <dbReference type="Proteomes" id="UP000197054"/>
    </source>
</evidence>
<dbReference type="RefSeq" id="WP_006688932.1">
    <property type="nucleotide sequence ID" value="NZ_CAMQQM010000003.1"/>
</dbReference>
<protein>
    <recommendedName>
        <fullName evidence="5">Large ribosomal subunit protein uL15</fullName>
    </recommendedName>
</protein>
<evidence type="ECO:0000256" key="4">
    <source>
        <dbReference type="ARBA" id="ARBA00023274"/>
    </source>
</evidence>
<reference evidence="8 9" key="1">
    <citation type="submission" date="2017-06" db="EMBL/GenBank/DDBJ databases">
        <title>Genome Sequencing and Comparative Genomics Analysis of Five Ureaplasma Urealyticums with Different Drug Resistance.</title>
        <authorList>
            <person name="Ma L."/>
            <person name="Jia T."/>
        </authorList>
    </citation>
    <scope>NUCLEOTIDE SEQUENCE [LARGE SCALE GENOMIC DNA]</scope>
    <source>
        <strain evidence="9">hebnu uu3</strain>
    </source>
</reference>
<dbReference type="GO" id="GO:0003735">
    <property type="term" value="F:structural constituent of ribosome"/>
    <property type="evidence" value="ECO:0007669"/>
    <property type="project" value="InterPro"/>
</dbReference>
<dbReference type="EMBL" id="CP021991">
    <property type="protein sequence ID" value="ASD29931.1"/>
    <property type="molecule type" value="Genomic_DNA"/>
</dbReference>
<dbReference type="SMR" id="A0AAC9X6S4"/>
<dbReference type="OMA" id="VWAHSYS"/>
<organism evidence="8 9">
    <name type="scientific">Ureaplasma parvum</name>
    <name type="common">Ureaplasma urealyticum biotype 1</name>
    <dbReference type="NCBI Taxonomy" id="134821"/>
    <lineage>
        <taxon>Bacteria</taxon>
        <taxon>Bacillati</taxon>
        <taxon>Mycoplasmatota</taxon>
        <taxon>Mycoplasmoidales</taxon>
        <taxon>Mycoplasmoidaceae</taxon>
        <taxon>Ureaplasma</taxon>
    </lineage>
</organism>
<dbReference type="HAMAP" id="MF_01341">
    <property type="entry name" value="Ribosomal_uL15"/>
    <property type="match status" value="1"/>
</dbReference>
<feature type="region of interest" description="Disordered" evidence="6">
    <location>
        <begin position="1"/>
        <end position="42"/>
    </location>
</feature>
<comment type="subunit">
    <text evidence="5">Part of the 50S ribosomal subunit.</text>
</comment>
<keyword evidence="2 5" id="KW-0694">RNA-binding</keyword>
<dbReference type="AlphaFoldDB" id="A0AAC9X6S4"/>
<evidence type="ECO:0000259" key="7">
    <source>
        <dbReference type="Pfam" id="PF00828"/>
    </source>
</evidence>
<dbReference type="Proteomes" id="UP000197054">
    <property type="component" value="Chromosome"/>
</dbReference>
<dbReference type="InterPro" id="IPR021131">
    <property type="entry name" value="Ribosomal_uL15/eL18"/>
</dbReference>